<evidence type="ECO:0000313" key="2">
    <source>
        <dbReference type="Proteomes" id="UP001371456"/>
    </source>
</evidence>
<protein>
    <submittedName>
        <fullName evidence="1">Uncharacterized protein</fullName>
    </submittedName>
</protein>
<dbReference type="PANTHER" id="PTHR35989">
    <property type="entry name" value="MEDIATOR OF RNA POLYMERASE II TRANSCRIPTION SUBUNIT 32"/>
    <property type="match status" value="1"/>
</dbReference>
<dbReference type="GO" id="GO:0006355">
    <property type="term" value="P:regulation of DNA-templated transcription"/>
    <property type="evidence" value="ECO:0007669"/>
    <property type="project" value="InterPro"/>
</dbReference>
<dbReference type="GO" id="GO:0048364">
    <property type="term" value="P:root development"/>
    <property type="evidence" value="ECO:0007669"/>
    <property type="project" value="InterPro"/>
</dbReference>
<reference evidence="1 2" key="1">
    <citation type="submission" date="2024-02" db="EMBL/GenBank/DDBJ databases">
        <title>de novo genome assembly of Solanum bulbocastanum strain 11H21.</title>
        <authorList>
            <person name="Hosaka A.J."/>
        </authorList>
    </citation>
    <scope>NUCLEOTIDE SEQUENCE [LARGE SCALE GENOMIC DNA]</scope>
    <source>
        <tissue evidence="1">Young leaves</tissue>
    </source>
</reference>
<dbReference type="EMBL" id="JBANQN010000009">
    <property type="protein sequence ID" value="KAK6780929.1"/>
    <property type="molecule type" value="Genomic_DNA"/>
</dbReference>
<dbReference type="GO" id="GO:0010150">
    <property type="term" value="P:leaf senescence"/>
    <property type="evidence" value="ECO:0007669"/>
    <property type="project" value="InterPro"/>
</dbReference>
<dbReference type="GO" id="GO:0009631">
    <property type="term" value="P:cold acclimation"/>
    <property type="evidence" value="ECO:0007669"/>
    <property type="project" value="InterPro"/>
</dbReference>
<evidence type="ECO:0000313" key="1">
    <source>
        <dbReference type="EMBL" id="KAK6780929.1"/>
    </source>
</evidence>
<organism evidence="1 2">
    <name type="scientific">Solanum bulbocastanum</name>
    <name type="common">Wild potato</name>
    <dbReference type="NCBI Taxonomy" id="147425"/>
    <lineage>
        <taxon>Eukaryota</taxon>
        <taxon>Viridiplantae</taxon>
        <taxon>Streptophyta</taxon>
        <taxon>Embryophyta</taxon>
        <taxon>Tracheophyta</taxon>
        <taxon>Spermatophyta</taxon>
        <taxon>Magnoliopsida</taxon>
        <taxon>eudicotyledons</taxon>
        <taxon>Gunneridae</taxon>
        <taxon>Pentapetalae</taxon>
        <taxon>asterids</taxon>
        <taxon>lamiids</taxon>
        <taxon>Solanales</taxon>
        <taxon>Solanaceae</taxon>
        <taxon>Solanoideae</taxon>
        <taxon>Solaneae</taxon>
        <taxon>Solanum</taxon>
    </lineage>
</organism>
<dbReference type="PANTHER" id="PTHR35989:SF2">
    <property type="entry name" value="MEDIATOR OF RNA POLYMERASE II TRANSCRIPTION SUBUNIT 32-LIKE"/>
    <property type="match status" value="1"/>
</dbReference>
<proteinExistence type="predicted"/>
<dbReference type="Proteomes" id="UP001371456">
    <property type="component" value="Unassembled WGS sequence"/>
</dbReference>
<name>A0AAN8T3X9_SOLBU</name>
<keyword evidence="2" id="KW-1185">Reference proteome</keyword>
<comment type="caution">
    <text evidence="1">The sequence shown here is derived from an EMBL/GenBank/DDBJ whole genome shotgun (WGS) entry which is preliminary data.</text>
</comment>
<gene>
    <name evidence="1" type="ORF">RDI58_023113</name>
</gene>
<sequence>MVSSFDPEMMDAIVDTLDKKYDELLTALAIVLETRETNGGEKPEGIDPHLESFQKSLLSFQASCEEAQEFVETLKHSVGCEKFPEQVFDSDSIPIKIDDENTSKTKI</sequence>
<dbReference type="GO" id="GO:0016592">
    <property type="term" value="C:mediator complex"/>
    <property type="evidence" value="ECO:0007669"/>
    <property type="project" value="InterPro"/>
</dbReference>
<accession>A0AAN8T3X9</accession>
<dbReference type="AlphaFoldDB" id="A0AAN8T3X9"/>
<dbReference type="InterPro" id="IPR033244">
    <property type="entry name" value="MED32"/>
</dbReference>